<protein>
    <submittedName>
        <fullName evidence="4">ATP-binding protein</fullName>
    </submittedName>
</protein>
<feature type="region of interest" description="Disordered" evidence="2">
    <location>
        <begin position="200"/>
        <end position="245"/>
    </location>
</feature>
<dbReference type="Proteomes" id="UP001149140">
    <property type="component" value="Unassembled WGS sequence"/>
</dbReference>
<feature type="domain" description="Histidine kinase/HSP90-like ATPase" evidence="3">
    <location>
        <begin position="118"/>
        <end position="212"/>
    </location>
</feature>
<dbReference type="InterPro" id="IPR050267">
    <property type="entry name" value="Anti-sigma-factor_SerPK"/>
</dbReference>
<dbReference type="InterPro" id="IPR018691">
    <property type="entry name" value="DUF2188"/>
</dbReference>
<dbReference type="AlphaFoldDB" id="A0A9X3N5D5"/>
<evidence type="ECO:0000313" key="5">
    <source>
        <dbReference type="Proteomes" id="UP001149140"/>
    </source>
</evidence>
<reference evidence="4" key="1">
    <citation type="submission" date="2022-10" db="EMBL/GenBank/DDBJ databases">
        <title>The WGS of Solirubrobacter ginsenosidimutans DSM 21036.</title>
        <authorList>
            <person name="Jiang Z."/>
        </authorList>
    </citation>
    <scope>NUCLEOTIDE SEQUENCE</scope>
    <source>
        <strain evidence="4">DSM 21036</strain>
    </source>
</reference>
<dbReference type="GO" id="GO:0005524">
    <property type="term" value="F:ATP binding"/>
    <property type="evidence" value="ECO:0007669"/>
    <property type="project" value="UniProtKB-KW"/>
</dbReference>
<dbReference type="SMART" id="SM00387">
    <property type="entry name" value="HATPase_c"/>
    <property type="match status" value="1"/>
</dbReference>
<keyword evidence="4" id="KW-0067">ATP-binding</keyword>
<keyword evidence="5" id="KW-1185">Reference proteome</keyword>
<keyword evidence="1" id="KW-0723">Serine/threonine-protein kinase</keyword>
<proteinExistence type="predicted"/>
<keyword evidence="1" id="KW-0808">Transferase</keyword>
<sequence length="310" mass="32772">MEANELDPGSARTAPPPGHDGAPAEVAQLRSICRRQAALIDTLRRIVATLRCGAQALKAENGELRAAIDRMSLPPHGLNAEPSGEGATIEQRLPLEVGAPHAARKFLSAMLGERLSATALERAHLVISELVTNSVRHSGADPESDVVVRLRRQPDSVWLEVEDSGRAAMAPGNPTTGDGFGLSLVHSLSERWQVERAAAGGTRVSAQLRDAPAARQTGPTQRETNSLGAPANNHATAPRGQAGDLHVVPEPRAGTWRVFGADATTPMCEHTTETGAEAAAQRLAHTTGASRVVIHDRYHRTHLSAARGQG</sequence>
<feature type="non-terminal residue" evidence="4">
    <location>
        <position position="310"/>
    </location>
</feature>
<evidence type="ECO:0000313" key="4">
    <source>
        <dbReference type="EMBL" id="MDA0167433.1"/>
    </source>
</evidence>
<comment type="caution">
    <text evidence="4">The sequence shown here is derived from an EMBL/GenBank/DDBJ whole genome shotgun (WGS) entry which is preliminary data.</text>
</comment>
<organism evidence="4 5">
    <name type="scientific">Solirubrobacter ginsenosidimutans</name>
    <dbReference type="NCBI Taxonomy" id="490573"/>
    <lineage>
        <taxon>Bacteria</taxon>
        <taxon>Bacillati</taxon>
        <taxon>Actinomycetota</taxon>
        <taxon>Thermoleophilia</taxon>
        <taxon>Solirubrobacterales</taxon>
        <taxon>Solirubrobacteraceae</taxon>
        <taxon>Solirubrobacter</taxon>
    </lineage>
</organism>
<keyword evidence="1" id="KW-0418">Kinase</keyword>
<dbReference type="InterPro" id="IPR036890">
    <property type="entry name" value="HATPase_C_sf"/>
</dbReference>
<dbReference type="GO" id="GO:0004674">
    <property type="term" value="F:protein serine/threonine kinase activity"/>
    <property type="evidence" value="ECO:0007669"/>
    <property type="project" value="UniProtKB-KW"/>
</dbReference>
<dbReference type="PANTHER" id="PTHR35526">
    <property type="entry name" value="ANTI-SIGMA-F FACTOR RSBW-RELATED"/>
    <property type="match status" value="1"/>
</dbReference>
<dbReference type="InterPro" id="IPR003594">
    <property type="entry name" value="HATPase_dom"/>
</dbReference>
<dbReference type="EMBL" id="JAPDOD010000133">
    <property type="protein sequence ID" value="MDA0167433.1"/>
    <property type="molecule type" value="Genomic_DNA"/>
</dbReference>
<dbReference type="SUPFAM" id="SSF55874">
    <property type="entry name" value="ATPase domain of HSP90 chaperone/DNA topoisomerase II/histidine kinase"/>
    <property type="match status" value="1"/>
</dbReference>
<feature type="compositionally biased region" description="Polar residues" evidence="2">
    <location>
        <begin position="217"/>
        <end position="227"/>
    </location>
</feature>
<dbReference type="Pfam" id="PF09954">
    <property type="entry name" value="DUF2188"/>
    <property type="match status" value="1"/>
</dbReference>
<dbReference type="PANTHER" id="PTHR35526:SF3">
    <property type="entry name" value="ANTI-SIGMA-F FACTOR RSBW"/>
    <property type="match status" value="1"/>
</dbReference>
<evidence type="ECO:0000256" key="1">
    <source>
        <dbReference type="ARBA" id="ARBA00022527"/>
    </source>
</evidence>
<dbReference type="CDD" id="cd16936">
    <property type="entry name" value="HATPase_RsbW-like"/>
    <property type="match status" value="1"/>
</dbReference>
<gene>
    <name evidence="4" type="ORF">OM076_44655</name>
</gene>
<evidence type="ECO:0000256" key="2">
    <source>
        <dbReference type="SAM" id="MobiDB-lite"/>
    </source>
</evidence>
<evidence type="ECO:0000259" key="3">
    <source>
        <dbReference type="SMART" id="SM00387"/>
    </source>
</evidence>
<dbReference type="RefSeq" id="WP_270046751.1">
    <property type="nucleotide sequence ID" value="NZ_JAPDOD010000133.1"/>
</dbReference>
<feature type="region of interest" description="Disordered" evidence="2">
    <location>
        <begin position="1"/>
        <end position="23"/>
    </location>
</feature>
<dbReference type="Gene3D" id="3.30.565.10">
    <property type="entry name" value="Histidine kinase-like ATPase, C-terminal domain"/>
    <property type="match status" value="1"/>
</dbReference>
<keyword evidence="4" id="KW-0547">Nucleotide-binding</keyword>
<name>A0A9X3N5D5_9ACTN</name>
<dbReference type="Pfam" id="PF13581">
    <property type="entry name" value="HATPase_c_2"/>
    <property type="match status" value="1"/>
</dbReference>
<accession>A0A9X3N5D5</accession>